<feature type="signal peptide" evidence="1">
    <location>
        <begin position="1"/>
        <end position="22"/>
    </location>
</feature>
<feature type="chain" id="PRO_5030173044" evidence="1">
    <location>
        <begin position="23"/>
        <end position="203"/>
    </location>
</feature>
<evidence type="ECO:0000313" key="2">
    <source>
        <dbReference type="EMBL" id="EJK61139.1"/>
    </source>
</evidence>
<dbReference type="AlphaFoldDB" id="K0S8B5"/>
<sequence length="203" mass="21931">MAITRLRAGTHFLLLIHPVAHAFLSAIAPHDGSSVGRRLSAHAYHEDLADDDLVALPFDGYLNSTMSYDDSDGDSDSNGGLRLCVVRNGRCVYPLIRHEDDSETDLFLDPRHVDLSIALGEISTWSDVGLGVSIGEENYYGMGYYGQRPVPSLGGGPGYGADANEVWSIDEETLERLQDDEVAVPVIDIGMAHGEKARGGALF</sequence>
<keyword evidence="3" id="KW-1185">Reference proteome</keyword>
<dbReference type="Proteomes" id="UP000266841">
    <property type="component" value="Unassembled WGS sequence"/>
</dbReference>
<reference evidence="2 3" key="1">
    <citation type="journal article" date="2012" name="Genome Biol.">
        <title>Genome and low-iron response of an oceanic diatom adapted to chronic iron limitation.</title>
        <authorList>
            <person name="Lommer M."/>
            <person name="Specht M."/>
            <person name="Roy A.S."/>
            <person name="Kraemer L."/>
            <person name="Andreson R."/>
            <person name="Gutowska M.A."/>
            <person name="Wolf J."/>
            <person name="Bergner S.V."/>
            <person name="Schilhabel M.B."/>
            <person name="Klostermeier U.C."/>
            <person name="Beiko R.G."/>
            <person name="Rosenstiel P."/>
            <person name="Hippler M."/>
            <person name="Laroche J."/>
        </authorList>
    </citation>
    <scope>NUCLEOTIDE SEQUENCE [LARGE SCALE GENOMIC DNA]</scope>
    <source>
        <strain evidence="2 3">CCMP1005</strain>
    </source>
</reference>
<name>K0S8B5_THAOC</name>
<evidence type="ECO:0000256" key="1">
    <source>
        <dbReference type="SAM" id="SignalP"/>
    </source>
</evidence>
<keyword evidence="1" id="KW-0732">Signal</keyword>
<proteinExistence type="predicted"/>
<dbReference type="EMBL" id="AGNL01020361">
    <property type="protein sequence ID" value="EJK61139.1"/>
    <property type="molecule type" value="Genomic_DNA"/>
</dbReference>
<evidence type="ECO:0000313" key="3">
    <source>
        <dbReference type="Proteomes" id="UP000266841"/>
    </source>
</evidence>
<gene>
    <name evidence="2" type="ORF">THAOC_18418</name>
</gene>
<protein>
    <submittedName>
        <fullName evidence="2">Uncharacterized protein</fullName>
    </submittedName>
</protein>
<comment type="caution">
    <text evidence="2">The sequence shown here is derived from an EMBL/GenBank/DDBJ whole genome shotgun (WGS) entry which is preliminary data.</text>
</comment>
<accession>K0S8B5</accession>
<dbReference type="OrthoDB" id="43357at2759"/>
<organism evidence="2 3">
    <name type="scientific">Thalassiosira oceanica</name>
    <name type="common">Marine diatom</name>
    <dbReference type="NCBI Taxonomy" id="159749"/>
    <lineage>
        <taxon>Eukaryota</taxon>
        <taxon>Sar</taxon>
        <taxon>Stramenopiles</taxon>
        <taxon>Ochrophyta</taxon>
        <taxon>Bacillariophyta</taxon>
        <taxon>Coscinodiscophyceae</taxon>
        <taxon>Thalassiosirophycidae</taxon>
        <taxon>Thalassiosirales</taxon>
        <taxon>Thalassiosiraceae</taxon>
        <taxon>Thalassiosira</taxon>
    </lineage>
</organism>